<dbReference type="RefSeq" id="WP_016515300.1">
    <property type="nucleotide sequence ID" value="NZ_ASZQ01000178.1"/>
</dbReference>
<feature type="transmembrane region" description="Helical" evidence="5">
    <location>
        <begin position="67"/>
        <end position="86"/>
    </location>
</feature>
<protein>
    <submittedName>
        <fullName evidence="7">Lipid A core-O-antigen ligase</fullName>
    </submittedName>
</protein>
<dbReference type="InterPro" id="IPR007016">
    <property type="entry name" value="O-antigen_ligase-rel_domated"/>
</dbReference>
<dbReference type="GO" id="GO:0016874">
    <property type="term" value="F:ligase activity"/>
    <property type="evidence" value="ECO:0007669"/>
    <property type="project" value="UniProtKB-KW"/>
</dbReference>
<dbReference type="Proteomes" id="UP000014617">
    <property type="component" value="Unassembled WGS sequence"/>
</dbReference>
<feature type="transmembrane region" description="Helical" evidence="5">
    <location>
        <begin position="274"/>
        <end position="299"/>
    </location>
</feature>
<dbReference type="InterPro" id="IPR051533">
    <property type="entry name" value="WaaL-like"/>
</dbReference>
<evidence type="ECO:0000256" key="2">
    <source>
        <dbReference type="ARBA" id="ARBA00022692"/>
    </source>
</evidence>
<keyword evidence="4 5" id="KW-0472">Membrane</keyword>
<dbReference type="AlphaFoldDB" id="S3JBC9"/>
<feature type="domain" description="O-antigen ligase-related" evidence="6">
    <location>
        <begin position="230"/>
        <end position="412"/>
    </location>
</feature>
<evidence type="ECO:0000259" key="6">
    <source>
        <dbReference type="Pfam" id="PF04932"/>
    </source>
</evidence>
<evidence type="ECO:0000256" key="1">
    <source>
        <dbReference type="ARBA" id="ARBA00004141"/>
    </source>
</evidence>
<comment type="caution">
    <text evidence="7">The sequence shown here is derived from an EMBL/GenBank/DDBJ whole genome shotgun (WGS) entry which is preliminary data.</text>
</comment>
<feature type="transmembrane region" description="Helical" evidence="5">
    <location>
        <begin position="130"/>
        <end position="150"/>
    </location>
</feature>
<evidence type="ECO:0000256" key="5">
    <source>
        <dbReference type="SAM" id="Phobius"/>
    </source>
</evidence>
<evidence type="ECO:0000313" key="7">
    <source>
        <dbReference type="EMBL" id="EPF22470.1"/>
    </source>
</evidence>
<evidence type="ECO:0000256" key="3">
    <source>
        <dbReference type="ARBA" id="ARBA00022989"/>
    </source>
</evidence>
<dbReference type="Pfam" id="PF04932">
    <property type="entry name" value="Wzy_C"/>
    <property type="match status" value="1"/>
</dbReference>
<name>S3JBC9_MICAE</name>
<feature type="transmembrane region" description="Helical" evidence="5">
    <location>
        <begin position="469"/>
        <end position="491"/>
    </location>
</feature>
<dbReference type="OrthoDB" id="10010700at2"/>
<feature type="transmembrane region" description="Helical" evidence="5">
    <location>
        <begin position="199"/>
        <end position="218"/>
    </location>
</feature>
<feature type="transmembrane region" description="Helical" evidence="5">
    <location>
        <begin position="225"/>
        <end position="241"/>
    </location>
</feature>
<accession>S3JBC9</accession>
<feature type="transmembrane region" description="Helical" evidence="5">
    <location>
        <begin position="12"/>
        <end position="32"/>
    </location>
</feature>
<dbReference type="PATRIC" id="fig|482300.6.peg.1949"/>
<gene>
    <name evidence="7" type="ORF">MAESPC_01740</name>
</gene>
<dbReference type="GO" id="GO:0016020">
    <property type="term" value="C:membrane"/>
    <property type="evidence" value="ECO:0007669"/>
    <property type="project" value="UniProtKB-SubCell"/>
</dbReference>
<organism evidence="7 8">
    <name type="scientific">Microcystis aeruginosa SPC777</name>
    <dbReference type="NCBI Taxonomy" id="482300"/>
    <lineage>
        <taxon>Bacteria</taxon>
        <taxon>Bacillati</taxon>
        <taxon>Cyanobacteriota</taxon>
        <taxon>Cyanophyceae</taxon>
        <taxon>Oscillatoriophycideae</taxon>
        <taxon>Chroococcales</taxon>
        <taxon>Microcystaceae</taxon>
        <taxon>Microcystis</taxon>
    </lineage>
</organism>
<proteinExistence type="predicted"/>
<feature type="transmembrane region" description="Helical" evidence="5">
    <location>
        <begin position="247"/>
        <end position="262"/>
    </location>
</feature>
<evidence type="ECO:0000313" key="8">
    <source>
        <dbReference type="Proteomes" id="UP000014617"/>
    </source>
</evidence>
<sequence length="511" mass="57782">MRNETKLLEVRIIRLAIYLLPLVSLGVNEAGFGFIEPALVPIVIVFILSIFLRGFQFKRAFGKSTYINLIIFFFSLIIISTFLSFITDNFYSTRKSLGVLISLLILFSVYYTVSWVTTNPATSKILAQDFVRVSVFICSMVVLQFFIVSFTGRDYVVGTLASIARLLPYSVRFSAVDEYYSVSLWEGRYSGVLTEPGDVGIYAMPAFAIISQMLLSGYFKKNKRIFATISLIIIVTSVTLTQSVTNIFALSLLIAYFIFINRKWRIRKFLKQSLIQLCLTKVIPLFAIIFFLVIVMFTYKEDINQFSPTIGSRLDELELFWSSGKFIDPFALKDSEITNISVGSILNSYSTAIYALQKNPLLGIGLGNFAHAFQEAAPLKAGILAYLNQHDGYSMLSRLIVETGLAGLIIFIYIFGSRASQIRDFIAESKLTANPYLRNVYEHWAKLGVAISLGSMAELAFVMLNRPSYWNIVLPLLFGICFKSNFSFFYFDRGKDINKIAVIKTDEARNY</sequence>
<keyword evidence="2 5" id="KW-0812">Transmembrane</keyword>
<feature type="transmembrane region" description="Helical" evidence="5">
    <location>
        <begin position="98"/>
        <end position="118"/>
    </location>
</feature>
<feature type="transmembrane region" description="Helical" evidence="5">
    <location>
        <begin position="444"/>
        <end position="463"/>
    </location>
</feature>
<dbReference type="PANTHER" id="PTHR37422:SF17">
    <property type="entry name" value="O-ANTIGEN LIGASE"/>
    <property type="match status" value="1"/>
</dbReference>
<reference evidence="7 8" key="1">
    <citation type="journal article" date="2013" name="Genome Announc.">
        <title>Draft Genome Sequence of the Brazilian Toxic Bloom-Forming Cyanobacterium Microcystis aeruginosa Strain SPC777.</title>
        <authorList>
            <person name="Fiore M.F."/>
            <person name="Alvarenga D.O."/>
            <person name="Varani A.M."/>
            <person name="Hoff-Risseti C."/>
            <person name="Crespim E."/>
            <person name="Ramos R.T."/>
            <person name="Silva A."/>
            <person name="Schaker P.D."/>
            <person name="Heck K."/>
            <person name="Rigonato J."/>
            <person name="Schneider M.P."/>
        </authorList>
    </citation>
    <scope>NUCLEOTIDE SEQUENCE [LARGE SCALE GENOMIC DNA]</scope>
    <source>
        <strain evidence="8">SPC 777</strain>
    </source>
</reference>
<keyword evidence="7" id="KW-0436">Ligase</keyword>
<keyword evidence="3 5" id="KW-1133">Transmembrane helix</keyword>
<evidence type="ECO:0000256" key="4">
    <source>
        <dbReference type="ARBA" id="ARBA00023136"/>
    </source>
</evidence>
<comment type="subcellular location">
    <subcellularLocation>
        <location evidence="1">Membrane</location>
        <topology evidence="1">Multi-pass membrane protein</topology>
    </subcellularLocation>
</comment>
<dbReference type="EMBL" id="ASZQ01000178">
    <property type="protein sequence ID" value="EPF22470.1"/>
    <property type="molecule type" value="Genomic_DNA"/>
</dbReference>
<feature type="transmembrane region" description="Helical" evidence="5">
    <location>
        <begin position="395"/>
        <end position="415"/>
    </location>
</feature>
<dbReference type="PANTHER" id="PTHR37422">
    <property type="entry name" value="TEICHURONIC ACID BIOSYNTHESIS PROTEIN TUAE"/>
    <property type="match status" value="1"/>
</dbReference>
<feature type="transmembrane region" description="Helical" evidence="5">
    <location>
        <begin position="38"/>
        <end position="55"/>
    </location>
</feature>